<protein>
    <submittedName>
        <fullName evidence="1">Uncharacterized protein</fullName>
    </submittedName>
</protein>
<sequence length="105" mass="11663">MNPAKSTSITDTNCASRRVASRNTRTLGVAFETSAIWCWLIGGELIGGELRALLRVPAPARDCPPLEPKHRCIDRRLYNQPDLVNALSRECTRQIHYAILAVSSM</sequence>
<organism evidence="1 2">
    <name type="scientific">Sphaceloma murrayae</name>
    <dbReference type="NCBI Taxonomy" id="2082308"/>
    <lineage>
        <taxon>Eukaryota</taxon>
        <taxon>Fungi</taxon>
        <taxon>Dikarya</taxon>
        <taxon>Ascomycota</taxon>
        <taxon>Pezizomycotina</taxon>
        <taxon>Dothideomycetes</taxon>
        <taxon>Dothideomycetidae</taxon>
        <taxon>Myriangiales</taxon>
        <taxon>Elsinoaceae</taxon>
        <taxon>Sphaceloma</taxon>
    </lineage>
</organism>
<evidence type="ECO:0000313" key="2">
    <source>
        <dbReference type="Proteomes" id="UP000243797"/>
    </source>
</evidence>
<comment type="caution">
    <text evidence="1">The sequence shown here is derived from an EMBL/GenBank/DDBJ whole genome shotgun (WGS) entry which is preliminary data.</text>
</comment>
<accession>A0A2K1QQB8</accession>
<reference evidence="1 2" key="1">
    <citation type="submission" date="2017-06" db="EMBL/GenBank/DDBJ databases">
        <title>Draft genome sequence of a variant of Elsinoe murrayae.</title>
        <authorList>
            <person name="Cheng Q."/>
        </authorList>
    </citation>
    <scope>NUCLEOTIDE SEQUENCE [LARGE SCALE GENOMIC DNA]</scope>
    <source>
        <strain evidence="1 2">CQ-2017a</strain>
    </source>
</reference>
<evidence type="ECO:0000313" key="1">
    <source>
        <dbReference type="EMBL" id="PNS17073.1"/>
    </source>
</evidence>
<gene>
    <name evidence="1" type="ORF">CAC42_3643</name>
</gene>
<dbReference type="Proteomes" id="UP000243797">
    <property type="component" value="Unassembled WGS sequence"/>
</dbReference>
<proteinExistence type="predicted"/>
<name>A0A2K1QQB8_9PEZI</name>
<dbReference type="InParanoid" id="A0A2K1QQB8"/>
<keyword evidence="2" id="KW-1185">Reference proteome</keyword>
<dbReference type="EMBL" id="NKHZ01000054">
    <property type="protein sequence ID" value="PNS17073.1"/>
    <property type="molecule type" value="Genomic_DNA"/>
</dbReference>
<dbReference type="AlphaFoldDB" id="A0A2K1QQB8"/>